<dbReference type="EMBL" id="RCWJ01000003">
    <property type="protein sequence ID" value="RLQ82760.1"/>
    <property type="molecule type" value="Genomic_DNA"/>
</dbReference>
<feature type="transmembrane region" description="Helical" evidence="1">
    <location>
        <begin position="77"/>
        <end position="104"/>
    </location>
</feature>
<proteinExistence type="predicted"/>
<keyword evidence="1" id="KW-0812">Transmembrane</keyword>
<accession>A0A3L7IX61</accession>
<name>A0A3L7IX61_9MICO</name>
<evidence type="ECO:0000313" key="2">
    <source>
        <dbReference type="EMBL" id="RLQ82760.1"/>
    </source>
</evidence>
<feature type="transmembrane region" description="Helical" evidence="1">
    <location>
        <begin position="44"/>
        <end position="65"/>
    </location>
</feature>
<reference evidence="2 3" key="1">
    <citation type="submission" date="2018-10" db="EMBL/GenBank/DDBJ databases">
        <authorList>
            <person name="Li J."/>
        </authorList>
    </citation>
    <scope>NUCLEOTIDE SEQUENCE [LARGE SCALE GENOMIC DNA]</scope>
    <source>
        <strain evidence="2 3">ZD1-4</strain>
    </source>
</reference>
<protein>
    <submittedName>
        <fullName evidence="2">Uncharacterized protein</fullName>
    </submittedName>
</protein>
<gene>
    <name evidence="2" type="ORF">D9V28_12490</name>
</gene>
<evidence type="ECO:0000256" key="1">
    <source>
        <dbReference type="SAM" id="Phobius"/>
    </source>
</evidence>
<organism evidence="2 3">
    <name type="scientific">Mycetocola zhadangensis</name>
    <dbReference type="NCBI Taxonomy" id="1164595"/>
    <lineage>
        <taxon>Bacteria</taxon>
        <taxon>Bacillati</taxon>
        <taxon>Actinomycetota</taxon>
        <taxon>Actinomycetes</taxon>
        <taxon>Micrococcales</taxon>
        <taxon>Microbacteriaceae</taxon>
        <taxon>Mycetocola</taxon>
    </lineage>
</organism>
<sequence length="108" mass="10837">MAGVAGSGLLLLVVGVLVPRTCPAMMQILDVNEIQCGLPDYRPAVAWGAGFGVVSGAVVSAFAAVRGPTIGQNGRTFRIGILVSLIASGLGFVVMLALASGLALGTLR</sequence>
<keyword evidence="1" id="KW-1133">Transmembrane helix</keyword>
<dbReference type="AlphaFoldDB" id="A0A3L7IX61"/>
<keyword evidence="3" id="KW-1185">Reference proteome</keyword>
<keyword evidence="1" id="KW-0472">Membrane</keyword>
<comment type="caution">
    <text evidence="2">The sequence shown here is derived from an EMBL/GenBank/DDBJ whole genome shotgun (WGS) entry which is preliminary data.</text>
</comment>
<evidence type="ECO:0000313" key="3">
    <source>
        <dbReference type="Proteomes" id="UP000282460"/>
    </source>
</evidence>
<dbReference type="Proteomes" id="UP000282460">
    <property type="component" value="Unassembled WGS sequence"/>
</dbReference>